<protein>
    <submittedName>
        <fullName evidence="1">Uncharacterized protein</fullName>
    </submittedName>
</protein>
<reference evidence="1 2" key="1">
    <citation type="submission" date="2012-04" db="EMBL/GenBank/DDBJ databases">
        <authorList>
            <person name="Harkins D.M."/>
            <person name="Madupu R."/>
            <person name="Durkin A.S."/>
            <person name="Torralba M."/>
            <person name="Methe B."/>
            <person name="Sutton G.G."/>
            <person name="Nelson K.E."/>
        </authorList>
    </citation>
    <scope>NUCLEOTIDE SEQUENCE [LARGE SCALE GENOMIC DNA]</scope>
    <source>
        <strain evidence="1 2">VK64</strain>
    </source>
</reference>
<evidence type="ECO:0000313" key="2">
    <source>
        <dbReference type="Proteomes" id="UP000004473"/>
    </source>
</evidence>
<comment type="caution">
    <text evidence="1">The sequence shown here is derived from an EMBL/GenBank/DDBJ whole genome shotgun (WGS) entry which is preliminary data.</text>
</comment>
<evidence type="ECO:0000313" key="1">
    <source>
        <dbReference type="EMBL" id="EIG29206.1"/>
    </source>
</evidence>
<dbReference type="PATRIC" id="fig|1095748.3.peg.1111"/>
<gene>
    <name evidence="1" type="ORF">HMPREF1051_1715</name>
</gene>
<dbReference type="Proteomes" id="UP000004473">
    <property type="component" value="Unassembled WGS sequence"/>
</dbReference>
<dbReference type="EMBL" id="AJMT01000084">
    <property type="protein sequence ID" value="EIG29206.1"/>
    <property type="molecule type" value="Genomic_DNA"/>
</dbReference>
<organism evidence="1 2">
    <name type="scientific">Neisseria sicca VK64</name>
    <dbReference type="NCBI Taxonomy" id="1095748"/>
    <lineage>
        <taxon>Bacteria</taxon>
        <taxon>Pseudomonadati</taxon>
        <taxon>Pseudomonadota</taxon>
        <taxon>Betaproteobacteria</taxon>
        <taxon>Neisseriales</taxon>
        <taxon>Neisseriaceae</taxon>
        <taxon>Neisseria</taxon>
    </lineage>
</organism>
<name>I2NTP5_NEISI</name>
<sequence>MVEIPNGLSAQRSSENSVWCFQTTFSQYRQASRRPFTV</sequence>
<dbReference type="AlphaFoldDB" id="I2NTP5"/>
<proteinExistence type="predicted"/>
<accession>I2NTP5</accession>